<organism evidence="1 2">
    <name type="scientific">Aquimarina intermedia</name>
    <dbReference type="NCBI Taxonomy" id="350814"/>
    <lineage>
        <taxon>Bacteria</taxon>
        <taxon>Pseudomonadati</taxon>
        <taxon>Bacteroidota</taxon>
        <taxon>Flavobacteriia</taxon>
        <taxon>Flavobacteriales</taxon>
        <taxon>Flavobacteriaceae</taxon>
        <taxon>Aquimarina</taxon>
    </lineage>
</organism>
<dbReference type="RefSeq" id="WP_148783008.1">
    <property type="nucleotide sequence ID" value="NZ_VNHU01000007.1"/>
</dbReference>
<reference evidence="1 2" key="1">
    <citation type="submission" date="2019-07" db="EMBL/GenBank/DDBJ databases">
        <title>Genomic Encyclopedia of Archaeal and Bacterial Type Strains, Phase II (KMG-II): from individual species to whole genera.</title>
        <authorList>
            <person name="Goeker M."/>
        </authorList>
    </citation>
    <scope>NUCLEOTIDE SEQUENCE [LARGE SCALE GENOMIC DNA]</scope>
    <source>
        <strain evidence="1 2">DSM 17527</strain>
    </source>
</reference>
<keyword evidence="2" id="KW-1185">Reference proteome</keyword>
<sequence>MKNQFLILISTLLLLSCGGQEKKKATVDNDTEIVENAKEQIDSLTTYENHNSVGNNIIERYFPEEKEIAEFDTIISESNLKISIQSKYLDSYVTNEFEIEGFKHIDKYRDSEKHLLIKKTNEILIDTVFKKRDFIELTGPEFLKIADFHGYWFNKIKNDTIELFGVISKPETDWSVAFYHYLDLRTKTFETKEDINEEI</sequence>
<protein>
    <submittedName>
        <fullName evidence="1">Uncharacterized protein DUF4738</fullName>
    </submittedName>
</protein>
<dbReference type="Gene3D" id="2.40.128.510">
    <property type="entry name" value="Protein of unknown function DUF4738"/>
    <property type="match status" value="1"/>
</dbReference>
<dbReference type="PROSITE" id="PS51257">
    <property type="entry name" value="PROKAR_LIPOPROTEIN"/>
    <property type="match status" value="1"/>
</dbReference>
<name>A0A5S5BYU8_9FLAO</name>
<gene>
    <name evidence="1" type="ORF">BD809_1073</name>
</gene>
<dbReference type="Proteomes" id="UP000324376">
    <property type="component" value="Unassembled WGS sequence"/>
</dbReference>
<accession>A0A5S5BYU8</accession>
<evidence type="ECO:0000313" key="2">
    <source>
        <dbReference type="Proteomes" id="UP000324376"/>
    </source>
</evidence>
<evidence type="ECO:0000313" key="1">
    <source>
        <dbReference type="EMBL" id="TYP72119.1"/>
    </source>
</evidence>
<dbReference type="AlphaFoldDB" id="A0A5S5BYU8"/>
<comment type="caution">
    <text evidence="1">The sequence shown here is derived from an EMBL/GenBank/DDBJ whole genome shotgun (WGS) entry which is preliminary data.</text>
</comment>
<dbReference type="EMBL" id="VNHU01000007">
    <property type="protein sequence ID" value="TYP72119.1"/>
    <property type="molecule type" value="Genomic_DNA"/>
</dbReference>
<proteinExistence type="predicted"/>
<dbReference type="OrthoDB" id="1364424at2"/>